<feature type="non-terminal residue" evidence="2">
    <location>
        <position position="1"/>
    </location>
</feature>
<organism evidence="2">
    <name type="scientific">marine metagenome</name>
    <dbReference type="NCBI Taxonomy" id="408172"/>
    <lineage>
        <taxon>unclassified sequences</taxon>
        <taxon>metagenomes</taxon>
        <taxon>ecological metagenomes</taxon>
    </lineage>
</organism>
<dbReference type="Pfam" id="PF04748">
    <property type="entry name" value="Polysacc_deac_2"/>
    <property type="match status" value="1"/>
</dbReference>
<reference evidence="2" key="1">
    <citation type="submission" date="2018-05" db="EMBL/GenBank/DDBJ databases">
        <authorList>
            <person name="Lanie J.A."/>
            <person name="Ng W.-L."/>
            <person name="Kazmierczak K.M."/>
            <person name="Andrzejewski T.M."/>
            <person name="Davidsen T.M."/>
            <person name="Wayne K.J."/>
            <person name="Tettelin H."/>
            <person name="Glass J.I."/>
            <person name="Rusch D."/>
            <person name="Podicherti R."/>
            <person name="Tsui H.-C.T."/>
            <person name="Winkler M.E."/>
        </authorList>
    </citation>
    <scope>NUCLEOTIDE SEQUENCE</scope>
</reference>
<dbReference type="PANTHER" id="PTHR30105:SF2">
    <property type="entry name" value="DIVERGENT POLYSACCHARIDE DEACETYLASE SUPERFAMILY"/>
    <property type="match status" value="1"/>
</dbReference>
<dbReference type="CDD" id="cd10936">
    <property type="entry name" value="CE4_DAC2"/>
    <property type="match status" value="1"/>
</dbReference>
<evidence type="ECO:0000256" key="1">
    <source>
        <dbReference type="SAM" id="MobiDB-lite"/>
    </source>
</evidence>
<dbReference type="EMBL" id="UINC01118455">
    <property type="protein sequence ID" value="SVC91587.1"/>
    <property type="molecule type" value="Genomic_DNA"/>
</dbReference>
<dbReference type="Gene3D" id="3.20.20.370">
    <property type="entry name" value="Glycoside hydrolase/deacetylase"/>
    <property type="match status" value="1"/>
</dbReference>
<dbReference type="PANTHER" id="PTHR30105">
    <property type="entry name" value="UNCHARACTERIZED YIBQ-RELATED"/>
    <property type="match status" value="1"/>
</dbReference>
<dbReference type="InterPro" id="IPR006837">
    <property type="entry name" value="Divergent_DAC"/>
</dbReference>
<proteinExistence type="predicted"/>
<accession>A0A382R2Z2</accession>
<gene>
    <name evidence="2" type="ORF">METZ01_LOCUS344441</name>
</gene>
<protein>
    <recommendedName>
        <fullName evidence="3">Divergent polysaccharide deacetylase family protein</fullName>
    </recommendedName>
</protein>
<dbReference type="AlphaFoldDB" id="A0A382R2Z2"/>
<feature type="region of interest" description="Disordered" evidence="1">
    <location>
        <begin position="1"/>
        <end position="30"/>
    </location>
</feature>
<evidence type="ECO:0000313" key="2">
    <source>
        <dbReference type="EMBL" id="SVC91587.1"/>
    </source>
</evidence>
<sequence length="318" mass="34670">NAAHTPKINGKPKHQNYNPKRFTRPVPGPYAATQQVSKSLKARGSFTRLGGLWPAPDPALIKRTDNGPLPIIAPDGRTPLQIYARPYNETGQQRIAIVVGSLGMSEATTLAAIQQLPGGVTLSFAPYGRNLQDHVNLARAAGHEVLLQVPMEPMDYPSDDPGPHTLLTSLTIKRNLKRLDWLLSRFSGYVGVVNYMGGRFTSAEFHLLPVLETMQARGLMFLDSKAAPSSVAIDVANRIGLYFASNDRVIDEVASRTAIDSRLLELEHIALASGSAIGIGFPYPVTIERLAQWAYTIDDRGFDLVPVSALTDHRTPSQ</sequence>
<name>A0A382R2Z2_9ZZZZ</name>
<dbReference type="GO" id="GO:0005975">
    <property type="term" value="P:carbohydrate metabolic process"/>
    <property type="evidence" value="ECO:0007669"/>
    <property type="project" value="InterPro"/>
</dbReference>
<dbReference type="SUPFAM" id="SSF88713">
    <property type="entry name" value="Glycoside hydrolase/deacetylase"/>
    <property type="match status" value="1"/>
</dbReference>
<dbReference type="InterPro" id="IPR011330">
    <property type="entry name" value="Glyco_hydro/deAcase_b/a-brl"/>
</dbReference>
<evidence type="ECO:0008006" key="3">
    <source>
        <dbReference type="Google" id="ProtNLM"/>
    </source>
</evidence>